<dbReference type="Gene3D" id="3.40.50.1820">
    <property type="entry name" value="alpha/beta hydrolase"/>
    <property type="match status" value="1"/>
</dbReference>
<sequence>MDLSTGMILKSTLNPSFLYVVELLSLSDQSVKPSKIPPSKPLLKASPTQEREFPVLVFLHGYLLNNSFYFQLIQHISTHRFNVVAPQALWDGRRRVVSFLGWSGSSHLP</sequence>
<proteinExistence type="predicted"/>
<dbReference type="AlphaFoldDB" id="A0AAP0L0N5"/>
<dbReference type="InterPro" id="IPR017395">
    <property type="entry name" value="Chlorophyllase-like"/>
</dbReference>
<dbReference type="SUPFAM" id="SSF53474">
    <property type="entry name" value="alpha/beta-Hydrolases"/>
    <property type="match status" value="1"/>
</dbReference>
<evidence type="ECO:0000313" key="2">
    <source>
        <dbReference type="Proteomes" id="UP001420932"/>
    </source>
</evidence>
<evidence type="ECO:0008006" key="3">
    <source>
        <dbReference type="Google" id="ProtNLM"/>
    </source>
</evidence>
<keyword evidence="2" id="KW-1185">Reference proteome</keyword>
<organism evidence="1 2">
    <name type="scientific">Stephania yunnanensis</name>
    <dbReference type="NCBI Taxonomy" id="152371"/>
    <lineage>
        <taxon>Eukaryota</taxon>
        <taxon>Viridiplantae</taxon>
        <taxon>Streptophyta</taxon>
        <taxon>Embryophyta</taxon>
        <taxon>Tracheophyta</taxon>
        <taxon>Spermatophyta</taxon>
        <taxon>Magnoliopsida</taxon>
        <taxon>Ranunculales</taxon>
        <taxon>Menispermaceae</taxon>
        <taxon>Menispermoideae</taxon>
        <taxon>Cissampelideae</taxon>
        <taxon>Stephania</taxon>
    </lineage>
</organism>
<dbReference type="GO" id="GO:0015996">
    <property type="term" value="P:chlorophyll catabolic process"/>
    <property type="evidence" value="ECO:0007669"/>
    <property type="project" value="TreeGrafter"/>
</dbReference>
<gene>
    <name evidence="1" type="ORF">Syun_007201</name>
</gene>
<comment type="caution">
    <text evidence="1">The sequence shown here is derived from an EMBL/GenBank/DDBJ whole genome shotgun (WGS) entry which is preliminary data.</text>
</comment>
<reference evidence="1 2" key="1">
    <citation type="submission" date="2024-01" db="EMBL/GenBank/DDBJ databases">
        <title>Genome assemblies of Stephania.</title>
        <authorList>
            <person name="Yang L."/>
        </authorList>
    </citation>
    <scope>NUCLEOTIDE SEQUENCE [LARGE SCALE GENOMIC DNA]</scope>
    <source>
        <strain evidence="1">YNDBR</strain>
        <tissue evidence="1">Leaf</tissue>
    </source>
</reference>
<dbReference type="InterPro" id="IPR029058">
    <property type="entry name" value="AB_hydrolase_fold"/>
</dbReference>
<protein>
    <recommendedName>
        <fullName evidence="3">1-alkyl-2-acetylglycerophosphocholine esterase</fullName>
    </recommendedName>
</protein>
<dbReference type="GO" id="GO:0047746">
    <property type="term" value="F:chlorophyllase activity"/>
    <property type="evidence" value="ECO:0007669"/>
    <property type="project" value="TreeGrafter"/>
</dbReference>
<dbReference type="PANTHER" id="PTHR33428">
    <property type="entry name" value="CHLOROPHYLLASE-2, CHLOROPLASTIC"/>
    <property type="match status" value="1"/>
</dbReference>
<dbReference type="EMBL" id="JBBNAF010000003">
    <property type="protein sequence ID" value="KAK9160860.1"/>
    <property type="molecule type" value="Genomic_DNA"/>
</dbReference>
<evidence type="ECO:0000313" key="1">
    <source>
        <dbReference type="EMBL" id="KAK9160860.1"/>
    </source>
</evidence>
<accession>A0AAP0L0N5</accession>
<dbReference type="PANTHER" id="PTHR33428:SF2">
    <property type="entry name" value="CHLOROPHYLLASE-2"/>
    <property type="match status" value="1"/>
</dbReference>
<name>A0AAP0L0N5_9MAGN</name>
<dbReference type="Proteomes" id="UP001420932">
    <property type="component" value="Unassembled WGS sequence"/>
</dbReference>
<dbReference type="Pfam" id="PF07224">
    <property type="entry name" value="Chlorophyllase"/>
    <property type="match status" value="1"/>
</dbReference>